<proteinExistence type="predicted"/>
<dbReference type="Pfam" id="PF03472">
    <property type="entry name" value="Autoind_bind"/>
    <property type="match status" value="1"/>
</dbReference>
<comment type="caution">
    <text evidence="5">The sequence shown here is derived from an EMBL/GenBank/DDBJ whole genome shotgun (WGS) entry which is preliminary data.</text>
</comment>
<keyword evidence="2" id="KW-0238">DNA-binding</keyword>
<dbReference type="GO" id="GO:0003677">
    <property type="term" value="F:DNA binding"/>
    <property type="evidence" value="ECO:0007669"/>
    <property type="project" value="UniProtKB-KW"/>
</dbReference>
<reference evidence="5 6" key="1">
    <citation type="submission" date="2018-06" db="EMBL/GenBank/DDBJ databases">
        <title>Genomic Encyclopedia of Archaeal and Bacterial Type Strains, Phase II (KMG-II): from individual species to whole genera.</title>
        <authorList>
            <person name="Goeker M."/>
        </authorList>
    </citation>
    <scope>NUCLEOTIDE SEQUENCE [LARGE SCALE GENOMIC DNA]</scope>
    <source>
        <strain evidence="5 6">DSM 22009</strain>
    </source>
</reference>
<protein>
    <submittedName>
        <fullName evidence="5">Autoinducer binding domain-containing protein</fullName>
    </submittedName>
</protein>
<keyword evidence="3" id="KW-0804">Transcription</keyword>
<gene>
    <name evidence="5" type="ORF">LX81_03871</name>
</gene>
<dbReference type="Proteomes" id="UP000248916">
    <property type="component" value="Unassembled WGS sequence"/>
</dbReference>
<dbReference type="Gene3D" id="3.30.450.80">
    <property type="entry name" value="Transcription factor LuxR-like, autoinducer-binding domain"/>
    <property type="match status" value="1"/>
</dbReference>
<dbReference type="SUPFAM" id="SSF75516">
    <property type="entry name" value="Pheromone-binding domain of LuxR-like quorum-sensing transcription factors"/>
    <property type="match status" value="1"/>
</dbReference>
<evidence type="ECO:0000256" key="1">
    <source>
        <dbReference type="ARBA" id="ARBA00023015"/>
    </source>
</evidence>
<evidence type="ECO:0000256" key="2">
    <source>
        <dbReference type="ARBA" id="ARBA00023125"/>
    </source>
</evidence>
<keyword evidence="1" id="KW-0805">Transcription regulation</keyword>
<evidence type="ECO:0000313" key="6">
    <source>
        <dbReference type="Proteomes" id="UP000248916"/>
    </source>
</evidence>
<keyword evidence="6" id="KW-1185">Reference proteome</keyword>
<name>A0A2W7MVX0_9RHOB</name>
<organism evidence="5 6">
    <name type="scientific">Palleronia aestuarii</name>
    <dbReference type="NCBI Taxonomy" id="568105"/>
    <lineage>
        <taxon>Bacteria</taxon>
        <taxon>Pseudomonadati</taxon>
        <taxon>Pseudomonadota</taxon>
        <taxon>Alphaproteobacteria</taxon>
        <taxon>Rhodobacterales</taxon>
        <taxon>Roseobacteraceae</taxon>
        <taxon>Palleronia</taxon>
    </lineage>
</organism>
<sequence>MNWFADLLDDVIASGGELDPEKVAELRRARERIAEGGSLMTRHDGTERLLYRIDEAMAIDQVASVFGEIPELFGFSDASLVVLNEGRTCLARRVISTLPAAWWQDYHQMRLCEDDPLMKTIVSREHELFLDELVPPPPAPRRYMEAAEAHGIGCNGVIFKIAYPSGLVAAVVLNTTRTPDYARRQYRAYRDDLRLVAQATCDALVHFSQVGAKEVDPLTAEEIGFLRLVALSEDPVKALAVDCRQTSQLIQSRIIQKLGVRSIFQAILVAARYGLLDAAMFHPDEVIPTRPLITGWDMIGEYDANGQIARLSA</sequence>
<dbReference type="InterPro" id="IPR005143">
    <property type="entry name" value="TF_LuxR_autoind-bd_dom"/>
</dbReference>
<feature type="domain" description="Transcription factor LuxR-like autoinducer-binding" evidence="4">
    <location>
        <begin position="60"/>
        <end position="203"/>
    </location>
</feature>
<dbReference type="EMBL" id="QKZL01000030">
    <property type="protein sequence ID" value="PZX11693.1"/>
    <property type="molecule type" value="Genomic_DNA"/>
</dbReference>
<evidence type="ECO:0000313" key="5">
    <source>
        <dbReference type="EMBL" id="PZX11693.1"/>
    </source>
</evidence>
<dbReference type="AlphaFoldDB" id="A0A2W7MVX0"/>
<evidence type="ECO:0000256" key="3">
    <source>
        <dbReference type="ARBA" id="ARBA00023163"/>
    </source>
</evidence>
<accession>A0A2W7MVX0</accession>
<evidence type="ECO:0000259" key="4">
    <source>
        <dbReference type="Pfam" id="PF03472"/>
    </source>
</evidence>
<dbReference type="InterPro" id="IPR036693">
    <property type="entry name" value="TF_LuxR_autoind-bd_dom_sf"/>
</dbReference>